<evidence type="ECO:0000256" key="4">
    <source>
        <dbReference type="RuleBase" id="RU361169"/>
    </source>
</evidence>
<proteinExistence type="inferred from homology"/>
<evidence type="ECO:0000313" key="5">
    <source>
        <dbReference type="EMBL" id="CAE7453782.1"/>
    </source>
</evidence>
<dbReference type="InterPro" id="IPR000743">
    <property type="entry name" value="Glyco_hydro_28"/>
</dbReference>
<dbReference type="GO" id="GO:0004650">
    <property type="term" value="F:polygalacturonase activity"/>
    <property type="evidence" value="ECO:0007669"/>
    <property type="project" value="InterPro"/>
</dbReference>
<dbReference type="Proteomes" id="UP000649617">
    <property type="component" value="Unassembled WGS sequence"/>
</dbReference>
<protein>
    <submittedName>
        <fullName evidence="5">Ank3 protein</fullName>
    </submittedName>
</protein>
<evidence type="ECO:0000256" key="3">
    <source>
        <dbReference type="ARBA" id="ARBA00023295"/>
    </source>
</evidence>
<reference evidence="5" key="1">
    <citation type="submission" date="2021-02" db="EMBL/GenBank/DDBJ databases">
        <authorList>
            <person name="Dougan E. K."/>
            <person name="Rhodes N."/>
            <person name="Thang M."/>
            <person name="Chan C."/>
        </authorList>
    </citation>
    <scope>NUCLEOTIDE SEQUENCE</scope>
</reference>
<dbReference type="Gene3D" id="2.160.20.10">
    <property type="entry name" value="Single-stranded right-handed beta-helix, Pectin lyase-like"/>
    <property type="match status" value="1"/>
</dbReference>
<gene>
    <name evidence="5" type="primary">Ank3</name>
    <name evidence="5" type="ORF">SPIL2461_LOCUS11126</name>
</gene>
<keyword evidence="2 4" id="KW-0378">Hydrolase</keyword>
<feature type="non-terminal residue" evidence="5">
    <location>
        <position position="88"/>
    </location>
</feature>
<keyword evidence="6" id="KW-1185">Reference proteome</keyword>
<accession>A0A812RW71</accession>
<dbReference type="InterPro" id="IPR012334">
    <property type="entry name" value="Pectin_lyas_fold"/>
</dbReference>
<dbReference type="Pfam" id="PF00295">
    <property type="entry name" value="Glyco_hydro_28"/>
    <property type="match status" value="1"/>
</dbReference>
<evidence type="ECO:0000256" key="1">
    <source>
        <dbReference type="ARBA" id="ARBA00008834"/>
    </source>
</evidence>
<dbReference type="EMBL" id="CAJNIZ010021613">
    <property type="protein sequence ID" value="CAE7453782.1"/>
    <property type="molecule type" value="Genomic_DNA"/>
</dbReference>
<dbReference type="SUPFAM" id="SSF51126">
    <property type="entry name" value="Pectin lyase-like"/>
    <property type="match status" value="1"/>
</dbReference>
<comment type="similarity">
    <text evidence="1 4">Belongs to the glycosyl hydrolase 28 family.</text>
</comment>
<dbReference type="InterPro" id="IPR011050">
    <property type="entry name" value="Pectin_lyase_fold/virulence"/>
</dbReference>
<keyword evidence="3 4" id="KW-0326">Glycosidase</keyword>
<comment type="caution">
    <text evidence="5">The sequence shown here is derived from an EMBL/GenBank/DDBJ whole genome shotgun (WGS) entry which is preliminary data.</text>
</comment>
<name>A0A812RW71_SYMPI</name>
<evidence type="ECO:0000256" key="2">
    <source>
        <dbReference type="ARBA" id="ARBA00022801"/>
    </source>
</evidence>
<organism evidence="5 6">
    <name type="scientific">Symbiodinium pilosum</name>
    <name type="common">Dinoflagellate</name>
    <dbReference type="NCBI Taxonomy" id="2952"/>
    <lineage>
        <taxon>Eukaryota</taxon>
        <taxon>Sar</taxon>
        <taxon>Alveolata</taxon>
        <taxon>Dinophyceae</taxon>
        <taxon>Suessiales</taxon>
        <taxon>Symbiodiniaceae</taxon>
        <taxon>Symbiodinium</taxon>
    </lineage>
</organism>
<dbReference type="AlphaFoldDB" id="A0A812RW71"/>
<evidence type="ECO:0000313" key="6">
    <source>
        <dbReference type="Proteomes" id="UP000649617"/>
    </source>
</evidence>
<dbReference type="GO" id="GO:0005975">
    <property type="term" value="P:carbohydrate metabolic process"/>
    <property type="evidence" value="ECO:0007669"/>
    <property type="project" value="InterPro"/>
</dbReference>
<sequence length="88" mass="10075">VTFSMFKTLKVNTGILIDQTYCPPSQRPEGCTSGPDDAIRIEDVHFRDFSGSFLQQDRKVLCPMCSDITYEGISLHPAVRENPWVRRR</sequence>